<evidence type="ECO:0000313" key="2">
    <source>
        <dbReference type="Proteomes" id="UP000215767"/>
    </source>
</evidence>
<dbReference type="EMBL" id="NEVS01000004">
    <property type="protein sequence ID" value="OZI62883.1"/>
    <property type="molecule type" value="Genomic_DNA"/>
</dbReference>
<protein>
    <submittedName>
        <fullName evidence="1">Uncharacterized protein</fullName>
    </submittedName>
</protein>
<dbReference type="RefSeq" id="WP_094844158.1">
    <property type="nucleotide sequence ID" value="NZ_NEVS01000004.1"/>
</dbReference>
<organism evidence="1 2">
    <name type="scientific">Bordetella genomosp. 11</name>
    <dbReference type="NCBI Taxonomy" id="1416808"/>
    <lineage>
        <taxon>Bacteria</taxon>
        <taxon>Pseudomonadati</taxon>
        <taxon>Pseudomonadota</taxon>
        <taxon>Betaproteobacteria</taxon>
        <taxon>Burkholderiales</taxon>
        <taxon>Alcaligenaceae</taxon>
        <taxon>Bordetella</taxon>
    </lineage>
</organism>
<gene>
    <name evidence="1" type="ORF">CAL28_27555</name>
</gene>
<comment type="caution">
    <text evidence="1">The sequence shown here is derived from an EMBL/GenBank/DDBJ whole genome shotgun (WGS) entry which is preliminary data.</text>
</comment>
<dbReference type="OrthoDB" id="8622762at2"/>
<dbReference type="AlphaFoldDB" id="A0A261UPN8"/>
<proteinExistence type="predicted"/>
<keyword evidence="2" id="KW-1185">Reference proteome</keyword>
<accession>A0A261UPN8</accession>
<sequence>MAVRDVGPIGGVSYAAPAVDVGSAAPFRARAGRGKRLMRLARDIREAPSMRGKLSLLYARVRADSRVRELQRWSDIGRGAAVSHDDMRQLVDRVTGKCRGPVNSRVFLRIAERFCENSDTGQLAALRRRLATATQDPDDWLNGAPGNDAARRAWTTLSAMLDDELARRTLLMPLKQIARALSTPGDAHTLDLACARLGVSLSRVSDEGTVRGLLAAALPQLTHAEFRLLARHLAATHPSSEGSDTEHCAMARALRGRRASSQLWQQRLDLIGALQGAMRDAVGKRLDYFVDTTAKLIDFQLGQGRSSQEVYDLAFASLSKSLEDVGYTGVLVPDSNALAPRLIAAALMAKPLKDVLAFAGKLSIQTLGTLLHAMEDARADYADAAWLIRGMRDDRVRRYRDELTGCLGNLRRCTEDGGRWSIVRALEALGTALQAWESDGPCAGQPIPQPLRQDLRMAVRLAVPRIVGEAGRRAEALDLDSIRMLSDEEIRCLRRHESVLKQYGLRLDRGALETLARERAPYVAESIEHLAAVADALSRYDARPDLTIRALRDGAASLALACAQYGCFVDLGSDGIAKLCSEIAGAAWHGFLERHPARRADASAAMAKLGALLANGLSDAASCLVPDVGDRFPGDDEPLSHPAPHVAWRLRLASRLMEAMVIASLPEDDDAARAAAGAGFVAHWAAGLEQLLPEHFGVRYDAASARAELVMAPAQLHAFAQELLRREMTVPALASLQIPGPDGPVAIDLDRQFVLDGIDRPTIVFSVTGVDRLGHYIPYTSSPRVPGGEASSEGVERALLAFHRLAGPDMPMLSTYMVQTVVAELLKGLWVLGPQAPIKLDDGSPVLPGGPGLIRTDLARLADGSYRLRIAVAWNELVSVCGFAGKGTKMDVAQSYAYMACDLHLTPAPEGGWHREVTRPAEVGYRFVPIIESDDED</sequence>
<evidence type="ECO:0000313" key="1">
    <source>
        <dbReference type="EMBL" id="OZI62883.1"/>
    </source>
</evidence>
<dbReference type="Proteomes" id="UP000215767">
    <property type="component" value="Unassembled WGS sequence"/>
</dbReference>
<reference evidence="2" key="1">
    <citation type="submission" date="2017-05" db="EMBL/GenBank/DDBJ databases">
        <title>Complete and WGS of Bordetella genogroups.</title>
        <authorList>
            <person name="Spilker T."/>
            <person name="Lipuma J."/>
        </authorList>
    </citation>
    <scope>NUCLEOTIDE SEQUENCE [LARGE SCALE GENOMIC DNA]</scope>
    <source>
        <strain evidence="2">AU8856</strain>
    </source>
</reference>
<name>A0A261UPN8_9BORD</name>